<gene>
    <name evidence="2" type="ORF">C5689_06590</name>
</gene>
<dbReference type="Pfam" id="PF13449">
    <property type="entry name" value="Phytase-like"/>
    <property type="match status" value="1"/>
</dbReference>
<evidence type="ECO:0000259" key="1">
    <source>
        <dbReference type="PROSITE" id="PS51208"/>
    </source>
</evidence>
<dbReference type="Gene3D" id="2.120.10.30">
    <property type="entry name" value="TolB, C-terminal domain"/>
    <property type="match status" value="1"/>
</dbReference>
<accession>A0A2U1ST85</accession>
<dbReference type="PANTHER" id="PTHR37957">
    <property type="entry name" value="BLR7070 PROTEIN"/>
    <property type="match status" value="1"/>
</dbReference>
<dbReference type="InterPro" id="IPR011042">
    <property type="entry name" value="6-blade_b-propeller_TolB-like"/>
</dbReference>
<feature type="domain" description="Autotransporter" evidence="1">
    <location>
        <begin position="506"/>
        <end position="790"/>
    </location>
</feature>
<dbReference type="InterPro" id="IPR005546">
    <property type="entry name" value="Autotransporte_beta"/>
</dbReference>
<dbReference type="PROSITE" id="PS51208">
    <property type="entry name" value="AUTOTRANSPORTER"/>
    <property type="match status" value="1"/>
</dbReference>
<comment type="caution">
    <text evidence="2">The sequence shown here is derived from an EMBL/GenBank/DDBJ whole genome shotgun (WGS) entry which is preliminary data.</text>
</comment>
<organism evidence="2 3">
    <name type="scientific">Methylosinus sporium</name>
    <dbReference type="NCBI Taxonomy" id="428"/>
    <lineage>
        <taxon>Bacteria</taxon>
        <taxon>Pseudomonadati</taxon>
        <taxon>Pseudomonadota</taxon>
        <taxon>Alphaproteobacteria</taxon>
        <taxon>Hyphomicrobiales</taxon>
        <taxon>Methylocystaceae</taxon>
        <taxon>Methylosinus</taxon>
    </lineage>
</organism>
<dbReference type="InterPro" id="IPR036709">
    <property type="entry name" value="Autotransporte_beta_dom_sf"/>
</dbReference>
<dbReference type="SMART" id="SM00869">
    <property type="entry name" value="Autotransporter"/>
    <property type="match status" value="1"/>
</dbReference>
<name>A0A2U1ST85_METSR</name>
<protein>
    <submittedName>
        <fullName evidence="2">Autotransporter outer membrane beta-barrel domain-containing protein</fullName>
    </submittedName>
</protein>
<dbReference type="Gene3D" id="2.40.128.130">
    <property type="entry name" value="Autotransporter beta-domain"/>
    <property type="match status" value="1"/>
</dbReference>
<dbReference type="Proteomes" id="UP000245137">
    <property type="component" value="Unassembled WGS sequence"/>
</dbReference>
<dbReference type="Pfam" id="PF03797">
    <property type="entry name" value="Autotransporter"/>
    <property type="match status" value="1"/>
</dbReference>
<dbReference type="PANTHER" id="PTHR37957:SF1">
    <property type="entry name" value="PHYTASE-LIKE DOMAIN-CONTAINING PROTEIN"/>
    <property type="match status" value="1"/>
</dbReference>
<keyword evidence="3" id="KW-1185">Reference proteome</keyword>
<evidence type="ECO:0000313" key="3">
    <source>
        <dbReference type="Proteomes" id="UP000245137"/>
    </source>
</evidence>
<reference evidence="2 3" key="1">
    <citation type="journal article" date="2018" name="Appl. Microbiol. Biotechnol.">
        <title>Co-cultivation of the strictly anaerobic methanogen Methanosarcina barkeri with aerobic methanotrophs in an oxygen-limited membrane bioreactor.</title>
        <authorList>
            <person name="In 't Zandt M.H."/>
            <person name="van den Bosch T.J.M."/>
            <person name="Rijkers R."/>
            <person name="van Kessel M.A.H.J."/>
            <person name="Jetten M.S.M."/>
            <person name="Welte C.U."/>
        </authorList>
    </citation>
    <scope>NUCLEOTIDE SEQUENCE [LARGE SCALE GENOMIC DNA]</scope>
    <source>
        <strain evidence="2 3">DSM 17706</strain>
    </source>
</reference>
<proteinExistence type="predicted"/>
<dbReference type="SUPFAM" id="SSF103515">
    <property type="entry name" value="Autotransporter"/>
    <property type="match status" value="1"/>
</dbReference>
<dbReference type="InterPro" id="IPR027372">
    <property type="entry name" value="Phytase-like_dom"/>
</dbReference>
<evidence type="ECO:0000313" key="2">
    <source>
        <dbReference type="EMBL" id="PWB94803.1"/>
    </source>
</evidence>
<dbReference type="SUPFAM" id="SSF63829">
    <property type="entry name" value="Calcium-dependent phosphotriesterase"/>
    <property type="match status" value="1"/>
</dbReference>
<dbReference type="EMBL" id="PUIV01000006">
    <property type="protein sequence ID" value="PWB94803.1"/>
    <property type="molecule type" value="Genomic_DNA"/>
</dbReference>
<dbReference type="AlphaFoldDB" id="A0A2U1ST85"/>
<sequence length="790" mass="82745">MGGVTFTNQGLVGTGRLPAGTVDFLGDTLGSFSSLAIDPYSWRRSGSTFVATMLALPDRGLNDPANGVFSDYAGRLLRFNIAFSPYSGANLPASTSSQNQVQMTPDGGVLLRDNQGKTFTGADSGSGAVNLFGRLAPSPAAGIGAGKISLDAEGLAFKTDRSFYVSDEYGPSIFYFDANGNLVGSVGVPSSLLPRTNGAIDFNSTVAPTTGRRNNQGLEAVSVSPDGNRLFAILQSATMQDQASGQQTRNNTRILVYDISLNPTPAAPIETYVLQLPTYRQNGDGGSANRTAAQSEMVALNDKQFLVLARDGTGQGSAGGNPIMVKSIYLVDIGQATNVAGTAADTTAGGQVAPNGVLNPAITPAQSVELVNMLNPTQLARFGLNLNNGAPGQSAQSQLTLSEKWEGMALVPTLVEGRPNDFYLFVSNDNDFTTTNGVMQGQSYNSGQNNDNMVLVYQLTLPTAVDPLFLKSMRDTTPQVLGRIDAGALGLASSAAAPVIAQLQSIRRAQSGVFAAQGLSTWLGGNVDFGPTSSRPGLDGDRTLYGGSFGVDYGWKEIRVGVAATVRAGQYGGGALGYFDISPTVSPSLYAGYFGDLFYLHGTATFSPDVGFSDIRRLGAYGLTGVGRTSVDSYAFGGEIGAKLKLDAFQFTPFFGVTQTHATIRGYTESGAAGGNVVYPEHSTYATTLRFGGELSASFLGVNPWVRVAYNEMLDRDPRRVNVSLAGVLSQMATQTILIPTYDRNSVTVGVGAQGDLAPNIGWRIGYDADVATRNGAVAHSVTTAVRIGF</sequence>